<organism evidence="1 2">
    <name type="scientific">Pistacia atlantica</name>
    <dbReference type="NCBI Taxonomy" id="434234"/>
    <lineage>
        <taxon>Eukaryota</taxon>
        <taxon>Viridiplantae</taxon>
        <taxon>Streptophyta</taxon>
        <taxon>Embryophyta</taxon>
        <taxon>Tracheophyta</taxon>
        <taxon>Spermatophyta</taxon>
        <taxon>Magnoliopsida</taxon>
        <taxon>eudicotyledons</taxon>
        <taxon>Gunneridae</taxon>
        <taxon>Pentapetalae</taxon>
        <taxon>rosids</taxon>
        <taxon>malvids</taxon>
        <taxon>Sapindales</taxon>
        <taxon>Anacardiaceae</taxon>
        <taxon>Pistacia</taxon>
    </lineage>
</organism>
<dbReference type="Proteomes" id="UP001164250">
    <property type="component" value="Chromosome 12"/>
</dbReference>
<gene>
    <name evidence="1" type="ORF">Patl1_12360</name>
</gene>
<sequence>MNCKAKGDTNTSGLIFSNAILKRQKDIFKLLSGVRPSFEKQILNYKDDEGNNILHLAGKLSPPEQLDAICGVALQLQQELMWFEEVSNIVDPSKAHEKNKMGETPKALFDKEHEQLKERGEQWMKDTANSCMIVATLIATVVFAAVFTVPGGTNEESGMPLFANNLFFRIFVLADAISLVLSVYSLLIFLAIHTSRYAKKDFLLELPKKLVLGLLTLLLSIAAMMLVFCTTIFIVFKVEKIWVRILLCASAALPVIHFAKIKWRLLFDVARSTYKIGSILDDKRAKKEA</sequence>
<dbReference type="EMBL" id="CM047908">
    <property type="protein sequence ID" value="KAJ0081294.1"/>
    <property type="molecule type" value="Genomic_DNA"/>
</dbReference>
<evidence type="ECO:0000313" key="1">
    <source>
        <dbReference type="EMBL" id="KAJ0081294.1"/>
    </source>
</evidence>
<accession>A0ACC1A1X4</accession>
<protein>
    <submittedName>
        <fullName evidence="1">Uncharacterized protein</fullName>
    </submittedName>
</protein>
<keyword evidence="2" id="KW-1185">Reference proteome</keyword>
<comment type="caution">
    <text evidence="1">The sequence shown here is derived from an EMBL/GenBank/DDBJ whole genome shotgun (WGS) entry which is preliminary data.</text>
</comment>
<proteinExistence type="predicted"/>
<reference evidence="2" key="1">
    <citation type="journal article" date="2023" name="G3 (Bethesda)">
        <title>Genome assembly and association tests identify interacting loci associated with vigor, precocity, and sex in interspecific pistachio rootstocks.</title>
        <authorList>
            <person name="Palmer W."/>
            <person name="Jacygrad E."/>
            <person name="Sagayaradj S."/>
            <person name="Cavanaugh K."/>
            <person name="Han R."/>
            <person name="Bertier L."/>
            <person name="Beede B."/>
            <person name="Kafkas S."/>
            <person name="Golino D."/>
            <person name="Preece J."/>
            <person name="Michelmore R."/>
        </authorList>
    </citation>
    <scope>NUCLEOTIDE SEQUENCE [LARGE SCALE GENOMIC DNA]</scope>
</reference>
<evidence type="ECO:0000313" key="2">
    <source>
        <dbReference type="Proteomes" id="UP001164250"/>
    </source>
</evidence>
<name>A0ACC1A1X4_9ROSI</name>